<evidence type="ECO:0000313" key="1">
    <source>
        <dbReference type="EMBL" id="RDX76478.1"/>
    </source>
</evidence>
<keyword evidence="2" id="KW-1185">Reference proteome</keyword>
<feature type="non-terminal residue" evidence="1">
    <location>
        <position position="1"/>
    </location>
</feature>
<proteinExistence type="predicted"/>
<accession>A0A371FDU8</accession>
<comment type="caution">
    <text evidence="1">The sequence shown here is derived from an EMBL/GenBank/DDBJ whole genome shotgun (WGS) entry which is preliminary data.</text>
</comment>
<dbReference type="OrthoDB" id="999762at2759"/>
<sequence>MDKTPTSARHLISNMASNTQQFGIRGVDKPRMVNEISAVDNLRLENQLIKLTLLVRQLAVRQHQPSITARVYGIYTSMELPTNMCPILQDGYQYEKQSYQSWQFDNQYGKQPFRPRLNSTIPTTATTENATSRQFRISGRTDEAVSIKQFGVPTKH</sequence>
<name>A0A371FDU8_MUCPR</name>
<protein>
    <submittedName>
        <fullName evidence="1">Uncharacterized protein</fullName>
    </submittedName>
</protein>
<dbReference type="Proteomes" id="UP000257109">
    <property type="component" value="Unassembled WGS sequence"/>
</dbReference>
<evidence type="ECO:0000313" key="2">
    <source>
        <dbReference type="Proteomes" id="UP000257109"/>
    </source>
</evidence>
<dbReference type="AlphaFoldDB" id="A0A371FDU8"/>
<dbReference type="EMBL" id="QJKJ01009492">
    <property type="protein sequence ID" value="RDX76478.1"/>
    <property type="molecule type" value="Genomic_DNA"/>
</dbReference>
<gene>
    <name evidence="1" type="ORF">CR513_43522</name>
</gene>
<organism evidence="1 2">
    <name type="scientific">Mucuna pruriens</name>
    <name type="common">Velvet bean</name>
    <name type="synonym">Dolichos pruriens</name>
    <dbReference type="NCBI Taxonomy" id="157652"/>
    <lineage>
        <taxon>Eukaryota</taxon>
        <taxon>Viridiplantae</taxon>
        <taxon>Streptophyta</taxon>
        <taxon>Embryophyta</taxon>
        <taxon>Tracheophyta</taxon>
        <taxon>Spermatophyta</taxon>
        <taxon>Magnoliopsida</taxon>
        <taxon>eudicotyledons</taxon>
        <taxon>Gunneridae</taxon>
        <taxon>Pentapetalae</taxon>
        <taxon>rosids</taxon>
        <taxon>fabids</taxon>
        <taxon>Fabales</taxon>
        <taxon>Fabaceae</taxon>
        <taxon>Papilionoideae</taxon>
        <taxon>50 kb inversion clade</taxon>
        <taxon>NPAAA clade</taxon>
        <taxon>indigoferoid/millettioid clade</taxon>
        <taxon>Phaseoleae</taxon>
        <taxon>Mucuna</taxon>
    </lineage>
</organism>
<reference evidence="1" key="1">
    <citation type="submission" date="2018-05" db="EMBL/GenBank/DDBJ databases">
        <title>Draft genome of Mucuna pruriens seed.</title>
        <authorList>
            <person name="Nnadi N.E."/>
            <person name="Vos R."/>
            <person name="Hasami M.H."/>
            <person name="Devisetty U.K."/>
            <person name="Aguiy J.C."/>
        </authorList>
    </citation>
    <scope>NUCLEOTIDE SEQUENCE [LARGE SCALE GENOMIC DNA]</scope>
    <source>
        <strain evidence="1">JCA_2017</strain>
    </source>
</reference>